<sequence>MKPPLTRRACVLLGHLLLEGGERREATNTHVQSFTSAPQPTSWQRMRNSRQQTLSPRIGARNLAGSVVKSDHLGEASKDYISLQIPPSLGCRLQEWRVKIHGFSVAQEGGRNIGSLFNMANKNIEHLNNATNEERNQATLKIISESQFLPCFLVIMVILLWAVVWSITGPECLPGGNLFGNLILFVCAVLGGKIVGMIKLPNLPPLPGLLGMLLAGFVLRNIPVVSDAIYIDYKWSSSLRSIALAIILTRAGLGLDAKALRKLKAVCLRLAFGPCLSEACVCAVLGHYLLHLPWSWSFILGFVMGAVSPAVVVPCMLMLQKECYGVDKGIPTLLMAAGSFDDILSITGFNTCLGIAFSSGSMVSNILRGFLEVLIGIAAGAAIGLFLRYFPSRDQEDLVMKRSYLLLGLAVFAIFATGVFGFPGSGGLCTIVMAFLAGVGWVDGKGGAEGITANAWAIFQPLLFGLIGAEISVSSLNSYTVGLGIATLSIALVVRILVTFLMVHFSGFNMKERVFISLAWIPKATVQAAIGSVALDMARIRNDKTATEYGLSVLTVAFLGILITAPIGAVIIGLLGPKLLHKSNQQDSDHGEGLESKTRTSYEHHQGVENEIEV</sequence>
<dbReference type="Gene3D" id="1.20.1530.20">
    <property type="match status" value="1"/>
</dbReference>
<feature type="region of interest" description="Disordered" evidence="6">
    <location>
        <begin position="585"/>
        <end position="614"/>
    </location>
</feature>
<reference evidence="9 10" key="1">
    <citation type="journal article" date="2018" name="Nat. Ecol. Evol.">
        <title>Shark genomes provide insights into elasmobranch evolution and the origin of vertebrates.</title>
        <authorList>
            <person name="Hara Y"/>
            <person name="Yamaguchi K"/>
            <person name="Onimaru K"/>
            <person name="Kadota M"/>
            <person name="Koyanagi M"/>
            <person name="Keeley SD"/>
            <person name="Tatsumi K"/>
            <person name="Tanaka K"/>
            <person name="Motone F"/>
            <person name="Kageyama Y"/>
            <person name="Nozu R"/>
            <person name="Adachi N"/>
            <person name="Nishimura O"/>
            <person name="Nakagawa R"/>
            <person name="Tanegashima C"/>
            <person name="Kiyatake I"/>
            <person name="Matsumoto R"/>
            <person name="Murakumo K"/>
            <person name="Nishida K"/>
            <person name="Terakita A"/>
            <person name="Kuratani S"/>
            <person name="Sato K"/>
            <person name="Hyodo S Kuraku.S."/>
        </authorList>
    </citation>
    <scope>NUCLEOTIDE SEQUENCE [LARGE SCALE GENOMIC DNA]</scope>
</reference>
<dbReference type="InterPro" id="IPR051843">
    <property type="entry name" value="CPA1_transporter"/>
</dbReference>
<accession>A0A401RGR7</accession>
<keyword evidence="3 7" id="KW-0812">Transmembrane</keyword>
<gene>
    <name evidence="9" type="ORF">chiPu_0017528</name>
</gene>
<keyword evidence="10" id="KW-1185">Reference proteome</keyword>
<evidence type="ECO:0000313" key="9">
    <source>
        <dbReference type="EMBL" id="GCC17335.1"/>
    </source>
</evidence>
<feature type="transmembrane region" description="Helical" evidence="7">
    <location>
        <begin position="402"/>
        <end position="419"/>
    </location>
</feature>
<feature type="transmembrane region" description="Helical" evidence="7">
    <location>
        <begin position="479"/>
        <end position="503"/>
    </location>
</feature>
<dbReference type="STRING" id="137246.A0A401RGR7"/>
<dbReference type="Proteomes" id="UP000287033">
    <property type="component" value="Unassembled WGS sequence"/>
</dbReference>
<dbReference type="PANTHER" id="PTHR31102:SF1">
    <property type="entry name" value="CATION_H+ EXCHANGER DOMAIN-CONTAINING PROTEIN"/>
    <property type="match status" value="1"/>
</dbReference>
<evidence type="ECO:0000256" key="3">
    <source>
        <dbReference type="ARBA" id="ARBA00022692"/>
    </source>
</evidence>
<feature type="transmembrane region" description="Helical" evidence="7">
    <location>
        <begin position="296"/>
        <end position="319"/>
    </location>
</feature>
<dbReference type="GO" id="GO:0015297">
    <property type="term" value="F:antiporter activity"/>
    <property type="evidence" value="ECO:0007669"/>
    <property type="project" value="InterPro"/>
</dbReference>
<evidence type="ECO:0000313" key="10">
    <source>
        <dbReference type="Proteomes" id="UP000287033"/>
    </source>
</evidence>
<dbReference type="InterPro" id="IPR006153">
    <property type="entry name" value="Cation/H_exchanger_TM"/>
</dbReference>
<name>A0A401RGR7_CHIPU</name>
<feature type="domain" description="Cation/H+ exchanger transmembrane" evidence="8">
    <location>
        <begin position="195"/>
        <end position="564"/>
    </location>
</feature>
<dbReference type="GO" id="GO:0016020">
    <property type="term" value="C:membrane"/>
    <property type="evidence" value="ECO:0007669"/>
    <property type="project" value="UniProtKB-SubCell"/>
</dbReference>
<keyword evidence="5 7" id="KW-0472">Membrane</keyword>
<feature type="transmembrane region" description="Helical" evidence="7">
    <location>
        <begin position="179"/>
        <end position="198"/>
    </location>
</feature>
<comment type="subcellular location">
    <subcellularLocation>
        <location evidence="1">Membrane</location>
        <topology evidence="1">Multi-pass membrane protein</topology>
    </subcellularLocation>
</comment>
<evidence type="ECO:0000256" key="7">
    <source>
        <dbReference type="SAM" id="Phobius"/>
    </source>
</evidence>
<evidence type="ECO:0000259" key="8">
    <source>
        <dbReference type="Pfam" id="PF00999"/>
    </source>
</evidence>
<dbReference type="OrthoDB" id="423807at2759"/>
<dbReference type="EMBL" id="BEZZ01001307">
    <property type="protein sequence ID" value="GCC17335.1"/>
    <property type="molecule type" value="Genomic_DNA"/>
</dbReference>
<evidence type="ECO:0000256" key="6">
    <source>
        <dbReference type="SAM" id="MobiDB-lite"/>
    </source>
</evidence>
<dbReference type="Pfam" id="PF00999">
    <property type="entry name" value="Na_H_Exchanger"/>
    <property type="match status" value="1"/>
</dbReference>
<dbReference type="AlphaFoldDB" id="A0A401RGR7"/>
<evidence type="ECO:0000256" key="1">
    <source>
        <dbReference type="ARBA" id="ARBA00004141"/>
    </source>
</evidence>
<feature type="transmembrane region" description="Helical" evidence="7">
    <location>
        <begin position="210"/>
        <end position="231"/>
    </location>
</feature>
<feature type="transmembrane region" description="Helical" evidence="7">
    <location>
        <begin position="148"/>
        <end position="167"/>
    </location>
</feature>
<dbReference type="PANTHER" id="PTHR31102">
    <property type="match status" value="1"/>
</dbReference>
<keyword evidence="4 7" id="KW-1133">Transmembrane helix</keyword>
<dbReference type="GO" id="GO:1902600">
    <property type="term" value="P:proton transmembrane transport"/>
    <property type="evidence" value="ECO:0007669"/>
    <property type="project" value="InterPro"/>
</dbReference>
<proteinExistence type="inferred from homology"/>
<feature type="transmembrane region" description="Helical" evidence="7">
    <location>
        <begin position="515"/>
        <end position="535"/>
    </location>
</feature>
<evidence type="ECO:0000256" key="2">
    <source>
        <dbReference type="ARBA" id="ARBA00007367"/>
    </source>
</evidence>
<feature type="transmembrane region" description="Helical" evidence="7">
    <location>
        <begin position="555"/>
        <end position="576"/>
    </location>
</feature>
<feature type="transmembrane region" description="Helical" evidence="7">
    <location>
        <begin position="267"/>
        <end position="290"/>
    </location>
</feature>
<evidence type="ECO:0000256" key="4">
    <source>
        <dbReference type="ARBA" id="ARBA00022989"/>
    </source>
</evidence>
<organism evidence="9 10">
    <name type="scientific">Chiloscyllium punctatum</name>
    <name type="common">Brownbanded bambooshark</name>
    <name type="synonym">Hemiscyllium punctatum</name>
    <dbReference type="NCBI Taxonomy" id="137246"/>
    <lineage>
        <taxon>Eukaryota</taxon>
        <taxon>Metazoa</taxon>
        <taxon>Chordata</taxon>
        <taxon>Craniata</taxon>
        <taxon>Vertebrata</taxon>
        <taxon>Chondrichthyes</taxon>
        <taxon>Elasmobranchii</taxon>
        <taxon>Galeomorphii</taxon>
        <taxon>Galeoidea</taxon>
        <taxon>Orectolobiformes</taxon>
        <taxon>Hemiscylliidae</taxon>
        <taxon>Chiloscyllium</taxon>
    </lineage>
</organism>
<feature type="compositionally biased region" description="Basic and acidic residues" evidence="6">
    <location>
        <begin position="587"/>
        <end position="608"/>
    </location>
</feature>
<dbReference type="InterPro" id="IPR038770">
    <property type="entry name" value="Na+/solute_symporter_sf"/>
</dbReference>
<dbReference type="OMA" id="WAIPTFA"/>
<protein>
    <recommendedName>
        <fullName evidence="8">Cation/H+ exchanger transmembrane domain-containing protein</fullName>
    </recommendedName>
</protein>
<feature type="transmembrane region" description="Helical" evidence="7">
    <location>
        <begin position="369"/>
        <end position="390"/>
    </location>
</feature>
<comment type="similarity">
    <text evidence="2">Belongs to the monovalent cation:proton antiporter 1 (CPA1) transporter (TC 2.A.36) family.</text>
</comment>
<feature type="transmembrane region" description="Helical" evidence="7">
    <location>
        <begin position="454"/>
        <end position="473"/>
    </location>
</feature>
<feature type="transmembrane region" description="Helical" evidence="7">
    <location>
        <begin position="331"/>
        <end position="357"/>
    </location>
</feature>
<comment type="caution">
    <text evidence="9">The sequence shown here is derived from an EMBL/GenBank/DDBJ whole genome shotgun (WGS) entry which is preliminary data.</text>
</comment>
<evidence type="ECO:0000256" key="5">
    <source>
        <dbReference type="ARBA" id="ARBA00023136"/>
    </source>
</evidence>